<dbReference type="InterPro" id="IPR005068">
    <property type="entry name" value="Phage_lambda_Stf-r2"/>
</dbReference>
<dbReference type="PANTHER" id="PTHR35191">
    <property type="entry name" value="PROPHAGE SIDE TAIL FIBER PROTEIN HOMOLOG STFQ-RELATED"/>
    <property type="match status" value="1"/>
</dbReference>
<sequence length="686" mass="75205">MAKLYYSVLTTYGAQAFANAIANNRALHIQKMAVGDGNGKTVTPDSTRTALAREKYKANISAISRDPRNNKQVIFELTIPENIGGFWIREMGIFDDQNRLVAYANCPESFKPELASGSGKVQVIRMILLVSSSDSVTLTVDDSVIFATRGQLTPQKITATTQNSVDQTGHTHEIDKASLTTKGLVQLTNDTGLESESLALTAKAGKHISQQVAQLQQNIANNYIQNSKKSSAVNSHSTDTVATSAAVKTAYDKATNAENNANGRVSKAGDTMTGGLSINHATGAGGFAGQYTANAPFFADVGNAQGRNNYYPYIKGRVSNGDGWGTALSFGYVTPTNRNQFGQGVIHLIEDNGSEQHWFFHHTGEFRSAGDVKTSTNVSLNALNDIAVKRIGNPHNIQLRWENGLEGKVDNTELGGIHYSSRSYVTTTTDNWGGLIIERPNRNDRMLVESNGNSFAFIRRNNQQNHYVITTPERNGTIALEGEAISTSHKGYGAYNQQYHSGAPIMVEETGSRDKDTYHPIVKARVRGVNRYGTAFSFGYTTRHKEEDDWGYGVIHLIEDTGKNKYWTFEHGGNFCSAGDVITGQGRSLNQMKEVAVLAGEVNHDGWIPLPEGFSEAQCRWMVSIRDDNPTNRGWDIEEDLTSTHYRFQCYTNGRQVIARTWQSGHGSAGSTWIPAKANYIIIGVK</sequence>
<feature type="domain" description="Phage tail fibre protein N-terminal" evidence="3">
    <location>
        <begin position="1"/>
        <end position="149"/>
    </location>
</feature>
<dbReference type="RefSeq" id="WP_135053824.1">
    <property type="nucleotide sequence ID" value="NZ_JADGLC010000001.1"/>
</dbReference>
<comment type="caution">
    <text evidence="4">The sequence shown here is derived from an EMBL/GenBank/DDBJ whole genome shotgun (WGS) entry which is preliminary data.</text>
</comment>
<evidence type="ECO:0000259" key="3">
    <source>
        <dbReference type="Pfam" id="PF12571"/>
    </source>
</evidence>
<accession>A0A4Y9K5F2</accession>
<dbReference type="Proteomes" id="UP000297396">
    <property type="component" value="Unassembled WGS sequence"/>
</dbReference>
<dbReference type="Pfam" id="PF12571">
    <property type="entry name" value="Phage_tail_fib"/>
    <property type="match status" value="1"/>
</dbReference>
<dbReference type="PANTHER" id="PTHR35191:SF1">
    <property type="entry name" value="PROPHAGE SIDE TAIL FIBER PROTEIN HOMOLOG STFQ-RELATED"/>
    <property type="match status" value="1"/>
</dbReference>
<protein>
    <recommendedName>
        <fullName evidence="3">Phage tail fibre protein N-terminal domain-containing protein</fullName>
    </recommendedName>
</protein>
<reference evidence="4 5" key="1">
    <citation type="submission" date="2019-03" db="EMBL/GenBank/DDBJ databases">
        <title>Diversity of the mouse oral microbiome.</title>
        <authorList>
            <person name="Joseph S."/>
            <person name="Aduse-Opoku J."/>
            <person name="Curtis M."/>
            <person name="Wade W."/>
            <person name="Hashim A."/>
        </authorList>
    </citation>
    <scope>NUCLEOTIDE SEQUENCE [LARGE SCALE GENOMIC DNA]</scope>
    <source>
        <strain evidence="4 5">WT12</strain>
    </source>
</reference>
<dbReference type="OrthoDB" id="5690670at2"/>
<keyword evidence="2" id="KW-0945">Host-virus interaction</keyword>
<dbReference type="EMBL" id="SPPA01000001">
    <property type="protein sequence ID" value="TFV13273.1"/>
    <property type="molecule type" value="Genomic_DNA"/>
</dbReference>
<comment type="subcellular location">
    <subcellularLocation>
        <location evidence="1">Virion</location>
    </subcellularLocation>
</comment>
<dbReference type="InterPro" id="IPR022225">
    <property type="entry name" value="Phage_tail_fibre_N"/>
</dbReference>
<dbReference type="AlphaFoldDB" id="A0A4Y9K5F2"/>
<dbReference type="InterPro" id="IPR051934">
    <property type="entry name" value="Phage_Tail_Fiber_Structural"/>
</dbReference>
<name>A0A4Y9K5F2_9PAST</name>
<evidence type="ECO:0000256" key="1">
    <source>
        <dbReference type="ARBA" id="ARBA00004328"/>
    </source>
</evidence>
<proteinExistence type="predicted"/>
<dbReference type="Pfam" id="PF03406">
    <property type="entry name" value="Phage_fiber_2"/>
    <property type="match status" value="1"/>
</dbReference>
<organism evidence="4 5">
    <name type="scientific">Muribacter muris</name>
    <dbReference type="NCBI Taxonomy" id="67855"/>
    <lineage>
        <taxon>Bacteria</taxon>
        <taxon>Pseudomonadati</taxon>
        <taxon>Pseudomonadota</taxon>
        <taxon>Gammaproteobacteria</taxon>
        <taxon>Pasteurellales</taxon>
        <taxon>Pasteurellaceae</taxon>
        <taxon>Muribacter</taxon>
    </lineage>
</organism>
<gene>
    <name evidence="4" type="ORF">E4T80_00055</name>
</gene>
<evidence type="ECO:0000313" key="4">
    <source>
        <dbReference type="EMBL" id="TFV13273.1"/>
    </source>
</evidence>
<evidence type="ECO:0000256" key="2">
    <source>
        <dbReference type="ARBA" id="ARBA00022581"/>
    </source>
</evidence>
<evidence type="ECO:0000313" key="5">
    <source>
        <dbReference type="Proteomes" id="UP000297396"/>
    </source>
</evidence>